<evidence type="ECO:0000256" key="1">
    <source>
        <dbReference type="ARBA" id="ARBA00022670"/>
    </source>
</evidence>
<evidence type="ECO:0000256" key="2">
    <source>
        <dbReference type="ARBA" id="ARBA00022801"/>
    </source>
</evidence>
<keyword evidence="4" id="KW-0238">DNA-binding</keyword>
<dbReference type="InterPro" id="IPR001387">
    <property type="entry name" value="Cro/C1-type_HTH"/>
</dbReference>
<dbReference type="PROSITE" id="PS00501">
    <property type="entry name" value="SPASE_I_1"/>
    <property type="match status" value="1"/>
</dbReference>
<dbReference type="InterPro" id="IPR019756">
    <property type="entry name" value="Pept_S26A_signal_pept_1_Ser-AS"/>
</dbReference>
<evidence type="ECO:0000256" key="3">
    <source>
        <dbReference type="ARBA" id="ARBA00023015"/>
    </source>
</evidence>
<feature type="domain" description="HTH cro/C1-type" evidence="6">
    <location>
        <begin position="7"/>
        <end position="61"/>
    </location>
</feature>
<keyword evidence="8" id="KW-1185">Reference proteome</keyword>
<accession>A0A1S8YLB7</accession>
<keyword evidence="5" id="KW-0804">Transcription</keyword>
<dbReference type="SMART" id="SM00530">
    <property type="entry name" value="HTH_XRE"/>
    <property type="match status" value="1"/>
</dbReference>
<dbReference type="CDD" id="cd06529">
    <property type="entry name" value="S24_LexA-like"/>
    <property type="match status" value="1"/>
</dbReference>
<evidence type="ECO:0000313" key="7">
    <source>
        <dbReference type="EMBL" id="OON39732.1"/>
    </source>
</evidence>
<dbReference type="Pfam" id="PF00717">
    <property type="entry name" value="Peptidase_S24"/>
    <property type="match status" value="1"/>
</dbReference>
<protein>
    <submittedName>
        <fullName evidence="7">Transcriptional regulator</fullName>
    </submittedName>
</protein>
<keyword evidence="2" id="KW-0378">Hydrolase</keyword>
<dbReference type="SUPFAM" id="SSF51306">
    <property type="entry name" value="LexA/Signal peptidase"/>
    <property type="match status" value="1"/>
</dbReference>
<dbReference type="InterPro" id="IPR039418">
    <property type="entry name" value="LexA-like"/>
</dbReference>
<gene>
    <name evidence="7" type="ORF">BTJ39_11880</name>
</gene>
<dbReference type="InterPro" id="IPR015927">
    <property type="entry name" value="Peptidase_S24_S26A/B/C"/>
</dbReference>
<comment type="caution">
    <text evidence="7">The sequence shown here is derived from an EMBL/GenBank/DDBJ whole genome shotgun (WGS) entry which is preliminary data.</text>
</comment>
<organism evidence="7 8">
    <name type="scientific">Izhakiella australiensis</name>
    <dbReference type="NCBI Taxonomy" id="1926881"/>
    <lineage>
        <taxon>Bacteria</taxon>
        <taxon>Pseudomonadati</taxon>
        <taxon>Pseudomonadota</taxon>
        <taxon>Gammaproteobacteria</taxon>
        <taxon>Enterobacterales</taxon>
        <taxon>Erwiniaceae</taxon>
        <taxon>Izhakiella</taxon>
    </lineage>
</organism>
<dbReference type="PANTHER" id="PTHR40661:SF3">
    <property type="entry name" value="FELS-1 PROPHAGE TRANSCRIPTIONAL REGULATOR"/>
    <property type="match status" value="1"/>
</dbReference>
<dbReference type="CDD" id="cd00093">
    <property type="entry name" value="HTH_XRE"/>
    <property type="match status" value="1"/>
</dbReference>
<dbReference type="STRING" id="1926881.BTJ39_11880"/>
<dbReference type="GO" id="GO:0004252">
    <property type="term" value="F:serine-type endopeptidase activity"/>
    <property type="evidence" value="ECO:0007669"/>
    <property type="project" value="InterPro"/>
</dbReference>
<dbReference type="EMBL" id="MRUL01000007">
    <property type="protein sequence ID" value="OON39732.1"/>
    <property type="molecule type" value="Genomic_DNA"/>
</dbReference>
<evidence type="ECO:0000256" key="4">
    <source>
        <dbReference type="ARBA" id="ARBA00023125"/>
    </source>
</evidence>
<evidence type="ECO:0000259" key="6">
    <source>
        <dbReference type="PROSITE" id="PS50943"/>
    </source>
</evidence>
<keyword evidence="1" id="KW-0645">Protease</keyword>
<dbReference type="Proteomes" id="UP000190667">
    <property type="component" value="Unassembled WGS sequence"/>
</dbReference>
<evidence type="ECO:0000313" key="8">
    <source>
        <dbReference type="Proteomes" id="UP000190667"/>
    </source>
</evidence>
<dbReference type="OrthoDB" id="9791537at2"/>
<dbReference type="InterPro" id="IPR036286">
    <property type="entry name" value="LexA/Signal_pep-like_sf"/>
</dbReference>
<dbReference type="GO" id="GO:0016020">
    <property type="term" value="C:membrane"/>
    <property type="evidence" value="ECO:0007669"/>
    <property type="project" value="InterPro"/>
</dbReference>
<name>A0A1S8YLB7_9GAMM</name>
<dbReference type="PANTHER" id="PTHR40661">
    <property type="match status" value="1"/>
</dbReference>
<dbReference type="GO" id="GO:0006508">
    <property type="term" value="P:proteolysis"/>
    <property type="evidence" value="ECO:0007669"/>
    <property type="project" value="UniProtKB-KW"/>
</dbReference>
<sequence length="230" mass="25644">MKPGERIRQLRKTQGMTLHELALRTESDVGNLSRLERGVQGYSELMLQKIAAALETDVATFFTAPETEIAAEKKSPLLPSNGRSESKIFRIHRLDLPTPAAEINAANDTVALIRALELEPERARLIFGSLPADSIRLINLKGDSMAPTLEPADLVFIDISVNAFDGDGIYIFSFNGNLFVKRLQQVKSSLYVLSDNTRYKEWIISEQEIPSLQLLGRVIGAQSQHYRHLG</sequence>
<dbReference type="SUPFAM" id="SSF47413">
    <property type="entry name" value="lambda repressor-like DNA-binding domains"/>
    <property type="match status" value="1"/>
</dbReference>
<dbReference type="Pfam" id="PF01381">
    <property type="entry name" value="HTH_3"/>
    <property type="match status" value="1"/>
</dbReference>
<dbReference type="AlphaFoldDB" id="A0A1S8YLB7"/>
<dbReference type="Gene3D" id="2.10.109.10">
    <property type="entry name" value="Umud Fragment, subunit A"/>
    <property type="match status" value="1"/>
</dbReference>
<reference evidence="7 8" key="1">
    <citation type="submission" date="2016-12" db="EMBL/GenBank/DDBJ databases">
        <title>Izhakiella australiana sp. nov. of genus Izhakiella isolated from Australian desert.</title>
        <authorList>
            <person name="Ji M."/>
        </authorList>
    </citation>
    <scope>NUCLEOTIDE SEQUENCE [LARGE SCALE GENOMIC DNA]</scope>
    <source>
        <strain evidence="7 8">D4N98</strain>
    </source>
</reference>
<dbReference type="GO" id="GO:0003677">
    <property type="term" value="F:DNA binding"/>
    <property type="evidence" value="ECO:0007669"/>
    <property type="project" value="UniProtKB-KW"/>
</dbReference>
<dbReference type="Gene3D" id="1.10.260.40">
    <property type="entry name" value="lambda repressor-like DNA-binding domains"/>
    <property type="match status" value="1"/>
</dbReference>
<proteinExistence type="predicted"/>
<evidence type="ECO:0000256" key="5">
    <source>
        <dbReference type="ARBA" id="ARBA00023163"/>
    </source>
</evidence>
<keyword evidence="3" id="KW-0805">Transcription regulation</keyword>
<dbReference type="InterPro" id="IPR010982">
    <property type="entry name" value="Lambda_DNA-bd_dom_sf"/>
</dbReference>
<dbReference type="RefSeq" id="WP_078002919.1">
    <property type="nucleotide sequence ID" value="NZ_MRUL01000007.1"/>
</dbReference>
<dbReference type="PROSITE" id="PS50943">
    <property type="entry name" value="HTH_CROC1"/>
    <property type="match status" value="1"/>
</dbReference>